<gene>
    <name evidence="7" type="ORF">Cvel_7976</name>
</gene>
<dbReference type="AlphaFoldDB" id="A0A0G4HQP3"/>
<dbReference type="PANTHER" id="PTHR38483:SF1">
    <property type="entry name" value="ION TRANSPORT DOMAIN-CONTAINING PROTEIN"/>
    <property type="match status" value="1"/>
</dbReference>
<dbReference type="GO" id="GO:0016020">
    <property type="term" value="C:membrane"/>
    <property type="evidence" value="ECO:0007669"/>
    <property type="project" value="UniProtKB-SubCell"/>
</dbReference>
<feature type="transmembrane region" description="Helical" evidence="6">
    <location>
        <begin position="147"/>
        <end position="164"/>
    </location>
</feature>
<evidence type="ECO:0000256" key="6">
    <source>
        <dbReference type="SAM" id="Phobius"/>
    </source>
</evidence>
<evidence type="ECO:0000313" key="7">
    <source>
        <dbReference type="EMBL" id="CEM46602.1"/>
    </source>
</evidence>
<dbReference type="PANTHER" id="PTHR38483">
    <property type="entry name" value="CHROMOSOME 1, WHOLE GENOME SHOTGUN SEQUENCE"/>
    <property type="match status" value="1"/>
</dbReference>
<evidence type="ECO:0000256" key="4">
    <source>
        <dbReference type="ARBA" id="ARBA00023136"/>
    </source>
</evidence>
<dbReference type="InterPro" id="IPR027359">
    <property type="entry name" value="Volt_channel_dom_sf"/>
</dbReference>
<organism evidence="7">
    <name type="scientific">Chromera velia CCMP2878</name>
    <dbReference type="NCBI Taxonomy" id="1169474"/>
    <lineage>
        <taxon>Eukaryota</taxon>
        <taxon>Sar</taxon>
        <taxon>Alveolata</taxon>
        <taxon>Colpodellida</taxon>
        <taxon>Chromeraceae</taxon>
        <taxon>Chromera</taxon>
    </lineage>
</organism>
<accession>A0A0G4HQP3</accession>
<keyword evidence="3 6" id="KW-1133">Transmembrane helix</keyword>
<protein>
    <recommendedName>
        <fullName evidence="8">Ion transport domain-containing protein</fullName>
    </recommendedName>
</protein>
<evidence type="ECO:0000256" key="3">
    <source>
        <dbReference type="ARBA" id="ARBA00022989"/>
    </source>
</evidence>
<comment type="subcellular location">
    <subcellularLocation>
        <location evidence="1">Membrane</location>
        <topology evidence="1">Multi-pass membrane protein</topology>
    </subcellularLocation>
</comment>
<feature type="transmembrane region" description="Helical" evidence="6">
    <location>
        <begin position="113"/>
        <end position="135"/>
    </location>
</feature>
<dbReference type="VEuPathDB" id="CryptoDB:Cvel_7976"/>
<feature type="transmembrane region" description="Helical" evidence="6">
    <location>
        <begin position="80"/>
        <end position="101"/>
    </location>
</feature>
<keyword evidence="2 6" id="KW-0812">Transmembrane</keyword>
<sequence>MQRKTPGERESNGGEMDGYADDDQEEHEGETETPLKVQLWAARVPDDVAHAMVDKHNKRVLLYTRSVEWKEFLQTVAKRLYFSRAAVYVFGSMLAVNSYVLYRTLNSDEPPDVLLLCLEGLMTFMVLVEVLLRFAMQGGSYCSHASNLFDLGVLCLCLVLFGLACKEHLETVNYERRQVEGVKKLLVKAGKGKGGAAAARFEGDADENWTDEVEEEEEVQDVLTTALLFFRFTVQVCRMVSFALHNVRSKTPEDPIDFSLLQQQQQQQRAREDDMV</sequence>
<dbReference type="PhylomeDB" id="A0A0G4HQP3"/>
<evidence type="ECO:0000256" key="2">
    <source>
        <dbReference type="ARBA" id="ARBA00022692"/>
    </source>
</evidence>
<name>A0A0G4HQP3_9ALVE</name>
<reference evidence="7" key="1">
    <citation type="submission" date="2014-11" db="EMBL/GenBank/DDBJ databases">
        <authorList>
            <person name="Otto D Thomas"/>
            <person name="Naeem Raeece"/>
        </authorList>
    </citation>
    <scope>NUCLEOTIDE SEQUENCE</scope>
</reference>
<dbReference type="Gene3D" id="1.20.120.350">
    <property type="entry name" value="Voltage-gated potassium channels. Chain C"/>
    <property type="match status" value="1"/>
</dbReference>
<feature type="compositionally biased region" description="Acidic residues" evidence="5">
    <location>
        <begin position="18"/>
        <end position="31"/>
    </location>
</feature>
<feature type="compositionally biased region" description="Basic and acidic residues" evidence="5">
    <location>
        <begin position="1"/>
        <end position="12"/>
    </location>
</feature>
<evidence type="ECO:0000256" key="5">
    <source>
        <dbReference type="SAM" id="MobiDB-lite"/>
    </source>
</evidence>
<evidence type="ECO:0000256" key="1">
    <source>
        <dbReference type="ARBA" id="ARBA00004141"/>
    </source>
</evidence>
<dbReference type="EMBL" id="CDMZ01003502">
    <property type="protein sequence ID" value="CEM46602.1"/>
    <property type="molecule type" value="Genomic_DNA"/>
</dbReference>
<proteinExistence type="predicted"/>
<keyword evidence="4 6" id="KW-0472">Membrane</keyword>
<evidence type="ECO:0008006" key="8">
    <source>
        <dbReference type="Google" id="ProtNLM"/>
    </source>
</evidence>
<feature type="region of interest" description="Disordered" evidence="5">
    <location>
        <begin position="1"/>
        <end position="33"/>
    </location>
</feature>